<feature type="transmembrane region" description="Helical" evidence="1">
    <location>
        <begin position="179"/>
        <end position="199"/>
    </location>
</feature>
<reference evidence="2" key="1">
    <citation type="submission" date="2019-12" db="EMBL/GenBank/DDBJ databases">
        <title>Genome sequencing and annotation of Brassica cretica.</title>
        <authorList>
            <person name="Studholme D.J."/>
            <person name="Sarris P.F."/>
        </authorList>
    </citation>
    <scope>NUCLEOTIDE SEQUENCE</scope>
    <source>
        <strain evidence="2">PFS-102/07</strain>
        <tissue evidence="2">Leaf</tissue>
    </source>
</reference>
<keyword evidence="1" id="KW-0812">Transmembrane</keyword>
<accession>A0A8S9IZE9</accession>
<proteinExistence type="predicted"/>
<comment type="caution">
    <text evidence="2">The sequence shown here is derived from an EMBL/GenBank/DDBJ whole genome shotgun (WGS) entry which is preliminary data.</text>
</comment>
<organism evidence="2">
    <name type="scientific">Brassica cretica</name>
    <name type="common">Mustard</name>
    <dbReference type="NCBI Taxonomy" id="69181"/>
    <lineage>
        <taxon>Eukaryota</taxon>
        <taxon>Viridiplantae</taxon>
        <taxon>Streptophyta</taxon>
        <taxon>Embryophyta</taxon>
        <taxon>Tracheophyta</taxon>
        <taxon>Spermatophyta</taxon>
        <taxon>Magnoliopsida</taxon>
        <taxon>eudicotyledons</taxon>
        <taxon>Gunneridae</taxon>
        <taxon>Pentapetalae</taxon>
        <taxon>rosids</taxon>
        <taxon>malvids</taxon>
        <taxon>Brassicales</taxon>
        <taxon>Brassicaceae</taxon>
        <taxon>Brassiceae</taxon>
        <taxon>Brassica</taxon>
    </lineage>
</organism>
<protein>
    <submittedName>
        <fullName evidence="2">Uncharacterized protein</fullName>
    </submittedName>
</protein>
<name>A0A8S9IZE9_BRACR</name>
<keyword evidence="1" id="KW-0472">Membrane</keyword>
<dbReference type="AlphaFoldDB" id="A0A8S9IZE9"/>
<gene>
    <name evidence="2" type="ORF">F2Q70_00000983</name>
</gene>
<evidence type="ECO:0000313" key="2">
    <source>
        <dbReference type="EMBL" id="KAF2575068.1"/>
    </source>
</evidence>
<keyword evidence="1" id="KW-1133">Transmembrane helix</keyword>
<sequence>MAKQQLHFSELKAGRCGNFVVASLLRFWEPRNVKKGGELLDVDLVVLMEIEAGRHSSSAGQSWVFGKSDVNSDPGVNQRESRDLILMEFSASAVTTSSCTTDTFDSDVFALLIKTWNCTSNLYFSRVTETEGRMLFITPHNDFAGKDRSITSDDQRNNSSHVRTETETNVSPMAFLEALLLHILTLATGFIPQLLLIYLY</sequence>
<dbReference type="EMBL" id="QGKY02001015">
    <property type="protein sequence ID" value="KAF2575068.1"/>
    <property type="molecule type" value="Genomic_DNA"/>
</dbReference>
<evidence type="ECO:0000256" key="1">
    <source>
        <dbReference type="SAM" id="Phobius"/>
    </source>
</evidence>